<evidence type="ECO:0000313" key="2">
    <source>
        <dbReference type="Proteomes" id="UP000215902"/>
    </source>
</evidence>
<keyword evidence="2" id="KW-1185">Reference proteome</keyword>
<comment type="caution">
    <text evidence="1">The sequence shown here is derived from an EMBL/GenBank/DDBJ whole genome shotgun (WGS) entry which is preliminary data.</text>
</comment>
<sequence>MTALGFRDRAVQAPEDGKVAAMLELRRRRGQAGMEGKIRLDIREAGAEALPHHVRAVEEAGGLEG</sequence>
<proteinExistence type="predicted"/>
<dbReference type="EMBL" id="NIVC01003847">
    <property type="protein sequence ID" value="PAA49543.1"/>
    <property type="molecule type" value="Genomic_DNA"/>
</dbReference>
<protein>
    <submittedName>
        <fullName evidence="1">Uncharacterized protein</fullName>
    </submittedName>
</protein>
<gene>
    <name evidence="1" type="ORF">BOX15_Mlig024722g1</name>
</gene>
<name>A0A267DJR7_9PLAT</name>
<evidence type="ECO:0000313" key="1">
    <source>
        <dbReference type="EMBL" id="PAA49543.1"/>
    </source>
</evidence>
<reference evidence="1 2" key="1">
    <citation type="submission" date="2017-06" db="EMBL/GenBank/DDBJ databases">
        <title>A platform for efficient transgenesis in Macrostomum lignano, a flatworm model organism for stem cell research.</title>
        <authorList>
            <person name="Berezikov E."/>
        </authorList>
    </citation>
    <scope>NUCLEOTIDE SEQUENCE [LARGE SCALE GENOMIC DNA]</scope>
    <source>
        <strain evidence="1">DV1</strain>
        <tissue evidence="1">Whole organism</tissue>
    </source>
</reference>
<organism evidence="1 2">
    <name type="scientific">Macrostomum lignano</name>
    <dbReference type="NCBI Taxonomy" id="282301"/>
    <lineage>
        <taxon>Eukaryota</taxon>
        <taxon>Metazoa</taxon>
        <taxon>Spiralia</taxon>
        <taxon>Lophotrochozoa</taxon>
        <taxon>Platyhelminthes</taxon>
        <taxon>Rhabditophora</taxon>
        <taxon>Macrostomorpha</taxon>
        <taxon>Macrostomida</taxon>
        <taxon>Macrostomidae</taxon>
        <taxon>Macrostomum</taxon>
    </lineage>
</organism>
<dbReference type="AlphaFoldDB" id="A0A267DJR7"/>
<accession>A0A267DJR7</accession>
<dbReference type="Proteomes" id="UP000215902">
    <property type="component" value="Unassembled WGS sequence"/>
</dbReference>